<proteinExistence type="predicted"/>
<dbReference type="EMBL" id="CM047587">
    <property type="protein sequence ID" value="KAI9908157.1"/>
    <property type="molecule type" value="Genomic_DNA"/>
</dbReference>
<reference evidence="1 2" key="1">
    <citation type="journal article" date="2022" name="bioRxiv">
        <title>The genome of the oomycete Peronosclerospora sorghi, a cosmopolitan pathogen of maize and sorghum, is inflated with dispersed pseudogenes.</title>
        <authorList>
            <person name="Fletcher K."/>
            <person name="Martin F."/>
            <person name="Isakeit T."/>
            <person name="Cavanaugh K."/>
            <person name="Magill C."/>
            <person name="Michelmore R."/>
        </authorList>
    </citation>
    <scope>NUCLEOTIDE SEQUENCE [LARGE SCALE GENOMIC DNA]</scope>
    <source>
        <strain evidence="1">P6</strain>
    </source>
</reference>
<sequence length="496" mass="54134">MTSSHQLQTNDIDNESDADYAGSDVSLTEKVSIEEDESAAVAPDASEHNPIEEENDALHEEVMTKNSHSSALVEDVVSGDRNSEASILSRTEAEEKEQVMEKIMDIPKLEKMSLTDDPESIEFSTDDNLTKDYFVRAILYEMESGSGAKDVIYAVTTGETVTVAIEDDDYEEIPNVAFETDEDIIAENTKTEAETVVEVQMRQEGLQLLYPYPASDGVIIDMPVNVSNGAVDENSGQSFSGDKELYVAIDEAEFEFASEKVLVFSKEDSIGLSMSGVDEHLFEPAQVEDTTDADVDVTKSEAKMEASVSDVEVNIEDIEKESSSVHFDDNPTSVAVGEKAISVNSGEVVSNSEVSRAEPLPEVGSEEKDVIFDKEFLTRFMNKELGYEEAGKDDFKVRDASAETDVGSKNETTPNTVVEVVLSGVVDESDLDTERISEQSSVSSDVNAIKALIDEDTGDKQEEPEPPSGQKAEDTGLEMQNDFEGTMPGDEEGEQN</sequence>
<protein>
    <submittedName>
        <fullName evidence="1">Uncharacterized protein</fullName>
    </submittedName>
</protein>
<evidence type="ECO:0000313" key="2">
    <source>
        <dbReference type="Proteomes" id="UP001163321"/>
    </source>
</evidence>
<keyword evidence="2" id="KW-1185">Reference proteome</keyword>
<name>A0ACC0VPP9_9STRA</name>
<dbReference type="Proteomes" id="UP001163321">
    <property type="component" value="Chromosome 8"/>
</dbReference>
<comment type="caution">
    <text evidence="1">The sequence shown here is derived from an EMBL/GenBank/DDBJ whole genome shotgun (WGS) entry which is preliminary data.</text>
</comment>
<gene>
    <name evidence="1" type="ORF">PsorP6_016214</name>
</gene>
<accession>A0ACC0VPP9</accession>
<evidence type="ECO:0000313" key="1">
    <source>
        <dbReference type="EMBL" id="KAI9908157.1"/>
    </source>
</evidence>
<organism evidence="1 2">
    <name type="scientific">Peronosclerospora sorghi</name>
    <dbReference type="NCBI Taxonomy" id="230839"/>
    <lineage>
        <taxon>Eukaryota</taxon>
        <taxon>Sar</taxon>
        <taxon>Stramenopiles</taxon>
        <taxon>Oomycota</taxon>
        <taxon>Peronosporomycetes</taxon>
        <taxon>Peronosporales</taxon>
        <taxon>Peronosporaceae</taxon>
        <taxon>Peronosclerospora</taxon>
    </lineage>
</organism>